<keyword evidence="1" id="KW-0472">Membrane</keyword>
<gene>
    <name evidence="2" type="ordered locus">CHU_0551</name>
</gene>
<dbReference type="OrthoDB" id="102112at2"/>
<name>A0A6N4SNJ7_CYTH3</name>
<evidence type="ECO:0000313" key="3">
    <source>
        <dbReference type="Proteomes" id="UP000001822"/>
    </source>
</evidence>
<reference evidence="2 3" key="1">
    <citation type="journal article" date="2007" name="Appl. Environ. Microbiol.">
        <title>Genome sequence of the cellulolytic gliding bacterium Cytophaga hutchinsonii.</title>
        <authorList>
            <person name="Xie G."/>
            <person name="Bruce D.C."/>
            <person name="Challacombe J.F."/>
            <person name="Chertkov O."/>
            <person name="Detter J.C."/>
            <person name="Gilna P."/>
            <person name="Han C.S."/>
            <person name="Lucas S."/>
            <person name="Misra M."/>
            <person name="Myers G.L."/>
            <person name="Richardson P."/>
            <person name="Tapia R."/>
            <person name="Thayer N."/>
            <person name="Thompson L.S."/>
            <person name="Brettin T.S."/>
            <person name="Henrissat B."/>
            <person name="Wilson D.B."/>
            <person name="McBride M.J."/>
        </authorList>
    </citation>
    <scope>NUCLEOTIDE SEQUENCE [LARGE SCALE GENOMIC DNA]</scope>
    <source>
        <strain evidence="3">ATCC 33406 / DSM 1761 / CIP 103989 / NBRC 15051 / NCIMB 9469 / D465</strain>
    </source>
</reference>
<keyword evidence="1" id="KW-0812">Transmembrane</keyword>
<dbReference type="RefSeq" id="WP_011583954.1">
    <property type="nucleotide sequence ID" value="NC_008255.1"/>
</dbReference>
<accession>A0A6N4SNJ7</accession>
<feature type="transmembrane region" description="Helical" evidence="1">
    <location>
        <begin position="211"/>
        <end position="230"/>
    </location>
</feature>
<feature type="transmembrane region" description="Helical" evidence="1">
    <location>
        <begin position="75"/>
        <end position="95"/>
    </location>
</feature>
<evidence type="ECO:0008006" key="4">
    <source>
        <dbReference type="Google" id="ProtNLM"/>
    </source>
</evidence>
<feature type="transmembrane region" description="Helical" evidence="1">
    <location>
        <begin position="115"/>
        <end position="134"/>
    </location>
</feature>
<feature type="transmembrane region" description="Helical" evidence="1">
    <location>
        <begin position="187"/>
        <end position="205"/>
    </location>
</feature>
<evidence type="ECO:0000313" key="2">
    <source>
        <dbReference type="EMBL" id="ABG57838.1"/>
    </source>
</evidence>
<organism evidence="2 3">
    <name type="scientific">Cytophaga hutchinsonii (strain ATCC 33406 / DSM 1761 / CIP 103989 / NBRC 15051 / NCIMB 9469 / D465)</name>
    <dbReference type="NCBI Taxonomy" id="269798"/>
    <lineage>
        <taxon>Bacteria</taxon>
        <taxon>Pseudomonadati</taxon>
        <taxon>Bacteroidota</taxon>
        <taxon>Cytophagia</taxon>
        <taxon>Cytophagales</taxon>
        <taxon>Cytophagaceae</taxon>
        <taxon>Cytophaga</taxon>
    </lineage>
</organism>
<feature type="transmembrane region" description="Helical" evidence="1">
    <location>
        <begin position="269"/>
        <end position="286"/>
    </location>
</feature>
<dbReference type="KEGG" id="chu:CHU_0551"/>
<feature type="transmembrane region" description="Helical" evidence="1">
    <location>
        <begin position="14"/>
        <end position="32"/>
    </location>
</feature>
<dbReference type="AlphaFoldDB" id="A0A6N4SNJ7"/>
<evidence type="ECO:0000256" key="1">
    <source>
        <dbReference type="SAM" id="Phobius"/>
    </source>
</evidence>
<protein>
    <recommendedName>
        <fullName evidence="4">DoxX family protein</fullName>
    </recommendedName>
</protein>
<dbReference type="EMBL" id="CP000383">
    <property type="protein sequence ID" value="ABG57838.1"/>
    <property type="molecule type" value="Genomic_DNA"/>
</dbReference>
<feature type="transmembrane region" description="Helical" evidence="1">
    <location>
        <begin position="154"/>
        <end position="175"/>
    </location>
</feature>
<proteinExistence type="predicted"/>
<sequence>MEPNKTVWKPYQKIAFRILAPFFILMSIPLTLDWYRHAFRVDWLHPHCRDFYDIVLIHNVFVKPSLEGWWGIGNYVNWGIHLLIAVIIGIIWTLLDRKRDNYTELYKWTRLIVRYRIAIGVIGFSFEKMFPTQMPYPSLANLITDFGDFDGHKIFWQSIGIVPWYQFFGGFMELLPGVLLLFRRTATWGAILTCSVLLTIVFINLGHHYSVGGIHVYAGYFVLLSLFILAPDLKRVFNLLVLEKYTQPALLYPALDTTFLKNSSRYVKVFLAVYFIAFGYFFYLNFRFDPYKQPSTPGVKNLRGFYDVAEFRLNNKLLPYDPMDSVRWSDVTFESWSTFTLRVNKKFYRNTAGGKSSSNTGHSSVDLEKGYEVSGVAGGRRAFHYFADTINHTLYLQDKKKRDLPDIYSKDWIPAAAQKNIGDDNHLINPRAWSTRRDRDFAKLDRDLSRDKMILSYSTKDGSEVILTGTNENKDSIYVVLKKVERKQTLSKSSIKAGTYY</sequence>
<keyword evidence="1" id="KW-1133">Transmembrane helix</keyword>
<dbReference type="Proteomes" id="UP000001822">
    <property type="component" value="Chromosome"/>
</dbReference>
<keyword evidence="3" id="KW-1185">Reference proteome</keyword>